<sequence length="180" mass="19668">MTSVPWPGSLTLDGEGVVLREWEDADLPTMVELFDESEVDAWTPLRSPFDLDAARDYLDNARRARTAGNGVQLAITAGGPAALGEVLLFRAGAEGRDGELAYAVGAGHRRRGLAGRAVRLLAGYALRDLGMPRVLLRIADDNVPSVGVARSSGFTRTDEEPVIRERKNRRVVLTTWERRT</sequence>
<keyword evidence="3" id="KW-1185">Reference proteome</keyword>
<dbReference type="InterPro" id="IPR000182">
    <property type="entry name" value="GNAT_dom"/>
</dbReference>
<protein>
    <submittedName>
        <fullName evidence="2">RimJ/RimL family protein N-acetyltransferase</fullName>
    </submittedName>
</protein>
<dbReference type="SUPFAM" id="SSF55729">
    <property type="entry name" value="Acyl-CoA N-acyltransferases (Nat)"/>
    <property type="match status" value="1"/>
</dbReference>
<gene>
    <name evidence="2" type="ORF">IW245_001210</name>
</gene>
<dbReference type="AlphaFoldDB" id="A0A8J7GQE6"/>
<dbReference type="EMBL" id="JADOUF010000001">
    <property type="protein sequence ID" value="MBG6135016.1"/>
    <property type="molecule type" value="Genomic_DNA"/>
</dbReference>
<dbReference type="PROSITE" id="PS51186">
    <property type="entry name" value="GNAT"/>
    <property type="match status" value="1"/>
</dbReference>
<dbReference type="Pfam" id="PF13302">
    <property type="entry name" value="Acetyltransf_3"/>
    <property type="match status" value="1"/>
</dbReference>
<name>A0A8J7GQE6_9ACTN</name>
<reference evidence="2" key="1">
    <citation type="submission" date="2020-11" db="EMBL/GenBank/DDBJ databases">
        <title>Sequencing the genomes of 1000 actinobacteria strains.</title>
        <authorList>
            <person name="Klenk H.-P."/>
        </authorList>
    </citation>
    <scope>NUCLEOTIDE SEQUENCE</scope>
    <source>
        <strain evidence="2">DSM 45356</strain>
    </source>
</reference>
<dbReference type="GO" id="GO:0005737">
    <property type="term" value="C:cytoplasm"/>
    <property type="evidence" value="ECO:0007669"/>
    <property type="project" value="TreeGrafter"/>
</dbReference>
<dbReference type="Proteomes" id="UP000622552">
    <property type="component" value="Unassembled WGS sequence"/>
</dbReference>
<dbReference type="Gene3D" id="3.40.630.30">
    <property type="match status" value="1"/>
</dbReference>
<dbReference type="InterPro" id="IPR051908">
    <property type="entry name" value="Ribosomal_N-acetyltransferase"/>
</dbReference>
<accession>A0A8J7GQE6</accession>
<comment type="caution">
    <text evidence="2">The sequence shown here is derived from an EMBL/GenBank/DDBJ whole genome shotgun (WGS) entry which is preliminary data.</text>
</comment>
<proteinExistence type="predicted"/>
<dbReference type="RefSeq" id="WP_197002183.1">
    <property type="nucleotide sequence ID" value="NZ_BONS01000004.1"/>
</dbReference>
<evidence type="ECO:0000259" key="1">
    <source>
        <dbReference type="PROSITE" id="PS51186"/>
    </source>
</evidence>
<dbReference type="GO" id="GO:1990189">
    <property type="term" value="F:protein N-terminal-serine acetyltransferase activity"/>
    <property type="evidence" value="ECO:0007669"/>
    <property type="project" value="TreeGrafter"/>
</dbReference>
<feature type="domain" description="N-acetyltransferase" evidence="1">
    <location>
        <begin position="17"/>
        <end position="180"/>
    </location>
</feature>
<evidence type="ECO:0000313" key="3">
    <source>
        <dbReference type="Proteomes" id="UP000622552"/>
    </source>
</evidence>
<evidence type="ECO:0000313" key="2">
    <source>
        <dbReference type="EMBL" id="MBG6135016.1"/>
    </source>
</evidence>
<organism evidence="2 3">
    <name type="scientific">Longispora fulva</name>
    <dbReference type="NCBI Taxonomy" id="619741"/>
    <lineage>
        <taxon>Bacteria</taxon>
        <taxon>Bacillati</taxon>
        <taxon>Actinomycetota</taxon>
        <taxon>Actinomycetes</taxon>
        <taxon>Micromonosporales</taxon>
        <taxon>Micromonosporaceae</taxon>
        <taxon>Longispora</taxon>
    </lineage>
</organism>
<dbReference type="PANTHER" id="PTHR43441">
    <property type="entry name" value="RIBOSOMAL-PROTEIN-SERINE ACETYLTRANSFERASE"/>
    <property type="match status" value="1"/>
</dbReference>
<dbReference type="PANTHER" id="PTHR43441:SF10">
    <property type="entry name" value="ACETYLTRANSFERASE"/>
    <property type="match status" value="1"/>
</dbReference>
<dbReference type="InterPro" id="IPR016181">
    <property type="entry name" value="Acyl_CoA_acyltransferase"/>
</dbReference>
<dbReference type="GO" id="GO:0008999">
    <property type="term" value="F:protein-N-terminal-alanine acetyltransferase activity"/>
    <property type="evidence" value="ECO:0007669"/>
    <property type="project" value="TreeGrafter"/>
</dbReference>